<reference evidence="2" key="1">
    <citation type="journal article" date="2014" name="Front. Microbiol.">
        <title>High frequency of phylogenetically diverse reductive dehalogenase-homologous genes in deep subseafloor sedimentary metagenomes.</title>
        <authorList>
            <person name="Kawai M."/>
            <person name="Futagami T."/>
            <person name="Toyoda A."/>
            <person name="Takaki Y."/>
            <person name="Nishi S."/>
            <person name="Hori S."/>
            <person name="Arai W."/>
            <person name="Tsubouchi T."/>
            <person name="Morono Y."/>
            <person name="Uchiyama I."/>
            <person name="Ito T."/>
            <person name="Fujiyama A."/>
            <person name="Inagaki F."/>
            <person name="Takami H."/>
        </authorList>
    </citation>
    <scope>NUCLEOTIDE SEQUENCE</scope>
    <source>
        <strain evidence="2">Expedition CK06-06</strain>
    </source>
</reference>
<comment type="caution">
    <text evidence="2">The sequence shown here is derived from an EMBL/GenBank/DDBJ whole genome shotgun (WGS) entry which is preliminary data.</text>
</comment>
<evidence type="ECO:0000313" key="2">
    <source>
        <dbReference type="EMBL" id="GAG03148.1"/>
    </source>
</evidence>
<name>X0US80_9ZZZZ</name>
<dbReference type="EMBL" id="BARS01021397">
    <property type="protein sequence ID" value="GAG03148.1"/>
    <property type="molecule type" value="Genomic_DNA"/>
</dbReference>
<protein>
    <submittedName>
        <fullName evidence="2">Uncharacterized protein</fullName>
    </submittedName>
</protein>
<organism evidence="2">
    <name type="scientific">marine sediment metagenome</name>
    <dbReference type="NCBI Taxonomy" id="412755"/>
    <lineage>
        <taxon>unclassified sequences</taxon>
        <taxon>metagenomes</taxon>
        <taxon>ecological metagenomes</taxon>
    </lineage>
</organism>
<feature type="coiled-coil region" evidence="1">
    <location>
        <begin position="14"/>
        <end position="41"/>
    </location>
</feature>
<accession>X0US80</accession>
<dbReference type="AlphaFoldDB" id="X0US80"/>
<evidence type="ECO:0000256" key="1">
    <source>
        <dbReference type="SAM" id="Coils"/>
    </source>
</evidence>
<keyword evidence="1" id="KW-0175">Coiled coil</keyword>
<sequence length="46" mass="5788">MSQEKKNRDLETEIKFIFEKLEGIDERFEEYEERFKEIEEKIDAFQ</sequence>
<gene>
    <name evidence="2" type="ORF">S01H1_34372</name>
</gene>
<proteinExistence type="predicted"/>